<dbReference type="PANTHER" id="PTHR43033">
    <property type="entry name" value="TRNA(ILE)-LYSIDINE SYNTHASE-RELATED"/>
    <property type="match status" value="1"/>
</dbReference>
<dbReference type="InterPro" id="IPR012796">
    <property type="entry name" value="Lysidine-tRNA-synth_C"/>
</dbReference>
<evidence type="ECO:0000256" key="3">
    <source>
        <dbReference type="ARBA" id="ARBA00022598"/>
    </source>
</evidence>
<dbReference type="GO" id="GO:0032267">
    <property type="term" value="F:tRNA(Ile)-lysidine synthase activity"/>
    <property type="evidence" value="ECO:0007669"/>
    <property type="project" value="UniProtKB-EC"/>
</dbReference>
<reference evidence="10 11" key="1">
    <citation type="submission" date="2018-08" db="EMBL/GenBank/DDBJ databases">
        <title>Vibrio isolated from the Eastern China Marginal Seas.</title>
        <authorList>
            <person name="Li Y."/>
        </authorList>
    </citation>
    <scope>NUCLEOTIDE SEQUENCE [LARGE SCALE GENOMIC DNA]</scope>
    <source>
        <strain evidence="10 11">BEI233</strain>
    </source>
</reference>
<dbReference type="Proteomes" id="UP000273252">
    <property type="component" value="Unassembled WGS sequence"/>
</dbReference>
<comment type="function">
    <text evidence="8">Ligates lysine onto the cytidine present at position 34 of the AUA codon-specific tRNA(Ile) that contains the anticodon CAU, in an ATP-dependent manner. Cytidine is converted to lysidine, thus changing the amino acid specificity of the tRNA from methionine to isoleucine.</text>
</comment>
<dbReference type="InterPro" id="IPR011063">
    <property type="entry name" value="TilS/TtcA_N"/>
</dbReference>
<keyword evidence="6 8" id="KW-0067">ATP-binding</keyword>
<comment type="similarity">
    <text evidence="8">Belongs to the tRNA(Ile)-lysidine synthase family.</text>
</comment>
<keyword evidence="11" id="KW-1185">Reference proteome</keyword>
<proteinExistence type="inferred from homology"/>
<dbReference type="InterPro" id="IPR015262">
    <property type="entry name" value="tRNA_Ile_lys_synt_subst-bd"/>
</dbReference>
<dbReference type="GO" id="GO:0006400">
    <property type="term" value="P:tRNA modification"/>
    <property type="evidence" value="ECO:0007669"/>
    <property type="project" value="UniProtKB-UniRule"/>
</dbReference>
<protein>
    <recommendedName>
        <fullName evidence="8">tRNA(Ile)-lysidine synthase</fullName>
        <ecNumber evidence="8">6.3.4.19</ecNumber>
    </recommendedName>
    <alternativeName>
        <fullName evidence="8">tRNA(Ile)-2-lysyl-cytidine synthase</fullName>
    </alternativeName>
    <alternativeName>
        <fullName evidence="8">tRNA(Ile)-lysidine synthetase</fullName>
    </alternativeName>
</protein>
<dbReference type="InterPro" id="IPR014729">
    <property type="entry name" value="Rossmann-like_a/b/a_fold"/>
</dbReference>
<dbReference type="CDD" id="cd01992">
    <property type="entry name" value="TilS_N"/>
    <property type="match status" value="1"/>
</dbReference>
<dbReference type="Pfam" id="PF11734">
    <property type="entry name" value="TilS_C"/>
    <property type="match status" value="1"/>
</dbReference>
<evidence type="ECO:0000256" key="2">
    <source>
        <dbReference type="ARBA" id="ARBA00022490"/>
    </source>
</evidence>
<dbReference type="HAMAP" id="MF_01161">
    <property type="entry name" value="tRNA_Ile_lys_synt"/>
    <property type="match status" value="1"/>
</dbReference>
<dbReference type="GO" id="GO:0005524">
    <property type="term" value="F:ATP binding"/>
    <property type="evidence" value="ECO:0007669"/>
    <property type="project" value="UniProtKB-UniRule"/>
</dbReference>
<evidence type="ECO:0000256" key="4">
    <source>
        <dbReference type="ARBA" id="ARBA00022694"/>
    </source>
</evidence>
<dbReference type="InterPro" id="IPR012094">
    <property type="entry name" value="tRNA_Ile_lys_synt"/>
</dbReference>
<evidence type="ECO:0000256" key="8">
    <source>
        <dbReference type="HAMAP-Rule" id="MF_01161"/>
    </source>
</evidence>
<dbReference type="EMBL" id="QVMU01000007">
    <property type="protein sequence ID" value="RJX71706.1"/>
    <property type="molecule type" value="Genomic_DNA"/>
</dbReference>
<sequence>MCDLYTHFHSLLHTHHRKGTRCILGFSGGVDSRVVLELLNRYRTETQLEFLAVYVHHGLSANADQWQQQCQKWCEEKLIPFVAERVQLETGSGISLEASARDARYAALAKHVGEGDILLTGQHADDQIETFLLALKRGSGPKGLSAMAQHAPFAEGTLLRPLLQVSRKEIESYAFSHQLQWVEDESNADTRFDRNYLRHQVVPTLSQRWPSIYQSVQRSAQLCAEQELLLDQLLESKLAQAIHIDGSINIADLASESELLRNRLIRMWFSNQQQVMPSRDHLHRLWHQVALSQQDANPQLNLRGVQVRRFCQRLYLVKEHSDISHWQHSLTLGDALLLPEQLGTLTVAENQSGTIALTNEQLHQLYVVFNPEGLKAHPSDRGHSRKLKKLFQELGVPSWLRRRTPILMCGDCVVAVADLFVDKAFIGQGCELIWDKQL</sequence>
<keyword evidence="3 8" id="KW-0436">Ligase</keyword>
<dbReference type="NCBIfam" id="TIGR02433">
    <property type="entry name" value="lysidine_TilS_C"/>
    <property type="match status" value="1"/>
</dbReference>
<comment type="catalytic activity">
    <reaction evidence="7 8">
        <text>cytidine(34) in tRNA(Ile2) + L-lysine + ATP = lysidine(34) in tRNA(Ile2) + AMP + diphosphate + H(+)</text>
        <dbReference type="Rhea" id="RHEA:43744"/>
        <dbReference type="Rhea" id="RHEA-COMP:10625"/>
        <dbReference type="Rhea" id="RHEA-COMP:10670"/>
        <dbReference type="ChEBI" id="CHEBI:15378"/>
        <dbReference type="ChEBI" id="CHEBI:30616"/>
        <dbReference type="ChEBI" id="CHEBI:32551"/>
        <dbReference type="ChEBI" id="CHEBI:33019"/>
        <dbReference type="ChEBI" id="CHEBI:82748"/>
        <dbReference type="ChEBI" id="CHEBI:83665"/>
        <dbReference type="ChEBI" id="CHEBI:456215"/>
        <dbReference type="EC" id="6.3.4.19"/>
    </reaction>
</comment>
<evidence type="ECO:0000313" key="10">
    <source>
        <dbReference type="EMBL" id="RJX71706.1"/>
    </source>
</evidence>
<name>A0A3A6QKN1_9VIBR</name>
<dbReference type="OrthoDB" id="9807403at2"/>
<dbReference type="SUPFAM" id="SSF52402">
    <property type="entry name" value="Adenine nucleotide alpha hydrolases-like"/>
    <property type="match status" value="1"/>
</dbReference>
<dbReference type="GO" id="GO:0005737">
    <property type="term" value="C:cytoplasm"/>
    <property type="evidence" value="ECO:0007669"/>
    <property type="project" value="UniProtKB-SubCell"/>
</dbReference>
<accession>A0A3A6QKN1</accession>
<evidence type="ECO:0000313" key="11">
    <source>
        <dbReference type="Proteomes" id="UP000273252"/>
    </source>
</evidence>
<dbReference type="EC" id="6.3.4.19" evidence="8"/>
<dbReference type="Gene3D" id="3.40.50.620">
    <property type="entry name" value="HUPs"/>
    <property type="match status" value="1"/>
</dbReference>
<dbReference type="AlphaFoldDB" id="A0A3A6QKN1"/>
<keyword evidence="4 8" id="KW-0819">tRNA processing</keyword>
<evidence type="ECO:0000256" key="1">
    <source>
        <dbReference type="ARBA" id="ARBA00004496"/>
    </source>
</evidence>
<dbReference type="PANTHER" id="PTHR43033:SF1">
    <property type="entry name" value="TRNA(ILE)-LYSIDINE SYNTHASE-RELATED"/>
    <property type="match status" value="1"/>
</dbReference>
<dbReference type="RefSeq" id="WP_120030861.1">
    <property type="nucleotide sequence ID" value="NZ_QVMU01000007.1"/>
</dbReference>
<evidence type="ECO:0000256" key="5">
    <source>
        <dbReference type="ARBA" id="ARBA00022741"/>
    </source>
</evidence>
<dbReference type="SMART" id="SM00977">
    <property type="entry name" value="TilS_C"/>
    <property type="match status" value="1"/>
</dbReference>
<dbReference type="NCBIfam" id="TIGR02432">
    <property type="entry name" value="lysidine_TilS_N"/>
    <property type="match status" value="1"/>
</dbReference>
<gene>
    <name evidence="8 10" type="primary">tilS</name>
    <name evidence="10" type="ORF">DZ860_10110</name>
</gene>
<comment type="domain">
    <text evidence="8">The N-terminal region contains the highly conserved SGGXDS motif, predicted to be a P-loop motif involved in ATP binding.</text>
</comment>
<evidence type="ECO:0000259" key="9">
    <source>
        <dbReference type="SMART" id="SM00977"/>
    </source>
</evidence>
<dbReference type="SUPFAM" id="SSF56037">
    <property type="entry name" value="PheT/TilS domain"/>
    <property type="match status" value="1"/>
</dbReference>
<dbReference type="SUPFAM" id="SSF82829">
    <property type="entry name" value="MesJ substrate recognition domain-like"/>
    <property type="match status" value="1"/>
</dbReference>
<organism evidence="10 11">
    <name type="scientific">Vibrio sinensis</name>
    <dbReference type="NCBI Taxonomy" id="2302434"/>
    <lineage>
        <taxon>Bacteria</taxon>
        <taxon>Pseudomonadati</taxon>
        <taxon>Pseudomonadota</taxon>
        <taxon>Gammaproteobacteria</taxon>
        <taxon>Vibrionales</taxon>
        <taxon>Vibrionaceae</taxon>
        <taxon>Vibrio</taxon>
    </lineage>
</organism>
<dbReference type="Gene3D" id="1.20.59.20">
    <property type="match status" value="1"/>
</dbReference>
<dbReference type="Pfam" id="PF01171">
    <property type="entry name" value="ATP_bind_3"/>
    <property type="match status" value="1"/>
</dbReference>
<feature type="domain" description="Lysidine-tRNA(Ile) synthetase C-terminal" evidence="9">
    <location>
        <begin position="365"/>
        <end position="434"/>
    </location>
</feature>
<dbReference type="Pfam" id="PF09179">
    <property type="entry name" value="TilS"/>
    <property type="match status" value="1"/>
</dbReference>
<evidence type="ECO:0000256" key="6">
    <source>
        <dbReference type="ARBA" id="ARBA00022840"/>
    </source>
</evidence>
<keyword evidence="2 8" id="KW-0963">Cytoplasm</keyword>
<keyword evidence="5 8" id="KW-0547">Nucleotide-binding</keyword>
<comment type="caution">
    <text evidence="10">The sequence shown here is derived from an EMBL/GenBank/DDBJ whole genome shotgun (WGS) entry which is preliminary data.</text>
</comment>
<feature type="binding site" evidence="8">
    <location>
        <begin position="27"/>
        <end position="32"/>
    </location>
    <ligand>
        <name>ATP</name>
        <dbReference type="ChEBI" id="CHEBI:30616"/>
    </ligand>
</feature>
<dbReference type="InterPro" id="IPR012795">
    <property type="entry name" value="tRNA_Ile_lys_synt_N"/>
</dbReference>
<evidence type="ECO:0000256" key="7">
    <source>
        <dbReference type="ARBA" id="ARBA00048539"/>
    </source>
</evidence>
<comment type="subcellular location">
    <subcellularLocation>
        <location evidence="1 8">Cytoplasm</location>
    </subcellularLocation>
</comment>